<protein>
    <submittedName>
        <fullName evidence="1">Uncharacterized protein</fullName>
    </submittedName>
</protein>
<keyword evidence="2" id="KW-1185">Reference proteome</keyword>
<accession>A0AAV2CDV9</accession>
<evidence type="ECO:0000313" key="1">
    <source>
        <dbReference type="EMBL" id="CAL1354703.1"/>
    </source>
</evidence>
<proteinExistence type="predicted"/>
<name>A0AAV2CDV9_9ROSI</name>
<reference evidence="1 2" key="1">
    <citation type="submission" date="2024-04" db="EMBL/GenBank/DDBJ databases">
        <authorList>
            <person name="Fracassetti M."/>
        </authorList>
    </citation>
    <scope>NUCLEOTIDE SEQUENCE [LARGE SCALE GENOMIC DNA]</scope>
</reference>
<organism evidence="1 2">
    <name type="scientific">Linum trigynum</name>
    <dbReference type="NCBI Taxonomy" id="586398"/>
    <lineage>
        <taxon>Eukaryota</taxon>
        <taxon>Viridiplantae</taxon>
        <taxon>Streptophyta</taxon>
        <taxon>Embryophyta</taxon>
        <taxon>Tracheophyta</taxon>
        <taxon>Spermatophyta</taxon>
        <taxon>Magnoliopsida</taxon>
        <taxon>eudicotyledons</taxon>
        <taxon>Gunneridae</taxon>
        <taxon>Pentapetalae</taxon>
        <taxon>rosids</taxon>
        <taxon>fabids</taxon>
        <taxon>Malpighiales</taxon>
        <taxon>Linaceae</taxon>
        <taxon>Linum</taxon>
    </lineage>
</organism>
<sequence>MTSTQAAITSLEASQRNQGAILQDLQTQVGILARQNTTRALGTLPATTVPNPRDPHQHQQLDAIFTRSGKTISVDPVPARQE</sequence>
<dbReference type="Proteomes" id="UP001497516">
    <property type="component" value="Chromosome 1"/>
</dbReference>
<gene>
    <name evidence="1" type="ORF">LTRI10_LOCUS2500</name>
</gene>
<dbReference type="AlphaFoldDB" id="A0AAV2CDV9"/>
<evidence type="ECO:0000313" key="2">
    <source>
        <dbReference type="Proteomes" id="UP001497516"/>
    </source>
</evidence>
<dbReference type="EMBL" id="OZ034813">
    <property type="protein sequence ID" value="CAL1354703.1"/>
    <property type="molecule type" value="Genomic_DNA"/>
</dbReference>